<keyword evidence="4" id="KW-0539">Nucleus</keyword>
<feature type="region of interest" description="Disordered" evidence="5">
    <location>
        <begin position="583"/>
        <end position="604"/>
    </location>
</feature>
<dbReference type="AlphaFoldDB" id="A0A8S0R1W7"/>
<dbReference type="Pfam" id="PF25826">
    <property type="entry name" value="DUF7952"/>
    <property type="match status" value="1"/>
</dbReference>
<evidence type="ECO:0000256" key="5">
    <source>
        <dbReference type="SAM" id="MobiDB-lite"/>
    </source>
</evidence>
<dbReference type="Gramene" id="OE9A062494T1">
    <property type="protein sequence ID" value="OE9A062494C1"/>
    <property type="gene ID" value="OE9A062494"/>
</dbReference>
<evidence type="ECO:0000256" key="1">
    <source>
        <dbReference type="ARBA" id="ARBA00004123"/>
    </source>
</evidence>
<evidence type="ECO:0000259" key="6">
    <source>
        <dbReference type="Pfam" id="PF24662"/>
    </source>
</evidence>
<dbReference type="Proteomes" id="UP000594638">
    <property type="component" value="Unassembled WGS sequence"/>
</dbReference>
<evidence type="ECO:0000256" key="2">
    <source>
        <dbReference type="ARBA" id="ARBA00023015"/>
    </source>
</evidence>
<evidence type="ECO:0000256" key="3">
    <source>
        <dbReference type="ARBA" id="ARBA00023163"/>
    </source>
</evidence>
<evidence type="ECO:0000256" key="4">
    <source>
        <dbReference type="ARBA" id="ARBA00023242"/>
    </source>
</evidence>
<reference evidence="8 9" key="1">
    <citation type="submission" date="2019-12" db="EMBL/GenBank/DDBJ databases">
        <authorList>
            <person name="Alioto T."/>
            <person name="Alioto T."/>
            <person name="Gomez Garrido J."/>
        </authorList>
    </citation>
    <scope>NUCLEOTIDE SEQUENCE [LARGE SCALE GENOMIC DNA]</scope>
</reference>
<protein>
    <recommendedName>
        <fullName evidence="10">SANT domain-containing protein</fullName>
    </recommendedName>
</protein>
<feature type="region of interest" description="Disordered" evidence="5">
    <location>
        <begin position="453"/>
        <end position="478"/>
    </location>
</feature>
<proteinExistence type="predicted"/>
<evidence type="ECO:0000259" key="7">
    <source>
        <dbReference type="Pfam" id="PF25826"/>
    </source>
</evidence>
<accession>A0A8S0R1W7</accession>
<dbReference type="OrthoDB" id="1634742at2759"/>
<organism evidence="8 9">
    <name type="scientific">Olea europaea subsp. europaea</name>
    <dbReference type="NCBI Taxonomy" id="158383"/>
    <lineage>
        <taxon>Eukaryota</taxon>
        <taxon>Viridiplantae</taxon>
        <taxon>Streptophyta</taxon>
        <taxon>Embryophyta</taxon>
        <taxon>Tracheophyta</taxon>
        <taxon>Spermatophyta</taxon>
        <taxon>Magnoliopsida</taxon>
        <taxon>eudicotyledons</taxon>
        <taxon>Gunneridae</taxon>
        <taxon>Pentapetalae</taxon>
        <taxon>asterids</taxon>
        <taxon>lamiids</taxon>
        <taxon>Lamiales</taxon>
        <taxon>Oleaceae</taxon>
        <taxon>Oleeae</taxon>
        <taxon>Olea</taxon>
    </lineage>
</organism>
<feature type="compositionally biased region" description="Basic and acidic residues" evidence="5">
    <location>
        <begin position="453"/>
        <end position="463"/>
    </location>
</feature>
<dbReference type="EMBL" id="CACTIH010002041">
    <property type="protein sequence ID" value="CAA2972169.1"/>
    <property type="molecule type" value="Genomic_DNA"/>
</dbReference>
<dbReference type="InterPro" id="IPR057712">
    <property type="entry name" value="DUF7952"/>
</dbReference>
<feature type="domain" description="DUF7650" evidence="6">
    <location>
        <begin position="318"/>
        <end position="350"/>
    </location>
</feature>
<comment type="caution">
    <text evidence="8">The sequence shown here is derived from an EMBL/GenBank/DDBJ whole genome shotgun (WGS) entry which is preliminary data.</text>
</comment>
<dbReference type="GO" id="GO:0003714">
    <property type="term" value="F:transcription corepressor activity"/>
    <property type="evidence" value="ECO:0007669"/>
    <property type="project" value="TreeGrafter"/>
</dbReference>
<keyword evidence="9" id="KW-1185">Reference proteome</keyword>
<feature type="compositionally biased region" description="Polar residues" evidence="5">
    <location>
        <begin position="583"/>
        <end position="593"/>
    </location>
</feature>
<dbReference type="Pfam" id="PF24662">
    <property type="entry name" value="DUF7650"/>
    <property type="match status" value="1"/>
</dbReference>
<dbReference type="PANTHER" id="PTHR13859:SF11">
    <property type="entry name" value="GRUNGE, ISOFORM J"/>
    <property type="match status" value="1"/>
</dbReference>
<comment type="subcellular location">
    <subcellularLocation>
        <location evidence="1">Nucleus</location>
    </subcellularLocation>
</comment>
<dbReference type="InterPro" id="IPR056067">
    <property type="entry name" value="DUF7650"/>
</dbReference>
<keyword evidence="3" id="KW-0804">Transcription</keyword>
<feature type="domain" description="DUF7952" evidence="7">
    <location>
        <begin position="150"/>
        <end position="280"/>
    </location>
</feature>
<keyword evidence="2" id="KW-0805">Transcription regulation</keyword>
<evidence type="ECO:0000313" key="9">
    <source>
        <dbReference type="Proteomes" id="UP000594638"/>
    </source>
</evidence>
<evidence type="ECO:0000313" key="8">
    <source>
        <dbReference type="EMBL" id="CAA2972169.1"/>
    </source>
</evidence>
<dbReference type="GO" id="GO:0005634">
    <property type="term" value="C:nucleus"/>
    <property type="evidence" value="ECO:0007669"/>
    <property type="project" value="UniProtKB-SubCell"/>
</dbReference>
<sequence>MASVSLDQNGDCVDKMSVEHLLPLDSSDACDDFGEPDILPRIGDDYQLEIPPSTEKSLYISYPRNSTDAQIGVHSHYYFFIGLPMPVVWINPRGGCMKQDTWEEPNIASDLRSSEVNSIKESENLPTEDKFHQSSDRGYFLTPGLPSDYWSYIEKDSFLLGLYIFEKNFVRLRQVIESKEIGSILSFYYGKFYGSEDYRRWSEGRKMTNKRCLYRQKIFSGLRQQELMSRILPSMSKECQSALLEISKSFGEGKLSLQDYISSLKAMVGMKVLVQASAIGKGKQDLTRMALETSRSNQVVAMRPKIPTVQAWSSLTTSEVIKFLTGDYELSKARSNDLFWEAVWPRLLARVKGDQYFDSVSDVLSKVAKEPGLLELEAGEDNGNKEQDDHDLPTRQRHCYLQPRTPNRNSEIMKFTVVVTSLTNGKPCKFKELRSLPFEISYMLTSRNCSKVSDEKSTDKNIDESDSVNTMHVDSGETDHDATIQTTKFNGEMLPGRKDHYVNAPCQDIHTSSPDDDNMLLSSLKKKKNIYTRTNNRGRCCEETRNGSIHSLRVPRSENKISSCFSGIHEFSECISIEVGSSQDKLSSTSSPKGSPIGSVECTPNRNIDAAEAPVENPQTQTSIDLNFPQVPPDLENVFLATESKNSSAIESSYEQKPSMNIRRHSTRNRPPTVRALEALANGFLTANRRKSKNSCS</sequence>
<evidence type="ECO:0008006" key="10">
    <source>
        <dbReference type="Google" id="ProtNLM"/>
    </source>
</evidence>
<feature type="region of interest" description="Disordered" evidence="5">
    <location>
        <begin position="649"/>
        <end position="673"/>
    </location>
</feature>
<feature type="compositionally biased region" description="Polar residues" evidence="5">
    <location>
        <begin position="649"/>
        <end position="659"/>
    </location>
</feature>
<dbReference type="PANTHER" id="PTHR13859">
    <property type="entry name" value="ATROPHIN-RELATED"/>
    <property type="match status" value="1"/>
</dbReference>
<name>A0A8S0R1W7_OLEEU</name>
<gene>
    <name evidence="8" type="ORF">OLEA9_A062494</name>
</gene>